<accession>A0ABT7PDD1</accession>
<dbReference type="EMBL" id="JASZZN010000002">
    <property type="protein sequence ID" value="MDM4014284.1"/>
    <property type="molecule type" value="Genomic_DNA"/>
</dbReference>
<dbReference type="RefSeq" id="WP_289162068.1">
    <property type="nucleotide sequence ID" value="NZ_JASZZN010000002.1"/>
</dbReference>
<name>A0ABT7PDD1_9BACT</name>
<proteinExistence type="predicted"/>
<evidence type="ECO:0000313" key="1">
    <source>
        <dbReference type="EMBL" id="MDM4014284.1"/>
    </source>
</evidence>
<reference evidence="1 2" key="1">
    <citation type="submission" date="2023-06" db="EMBL/GenBank/DDBJ databases">
        <title>Roseiconus lacunae JC819 isolated from Gulf of Mannar region, Tamil Nadu.</title>
        <authorList>
            <person name="Pk S."/>
            <person name="Ch S."/>
            <person name="Ch V.R."/>
        </authorList>
    </citation>
    <scope>NUCLEOTIDE SEQUENCE [LARGE SCALE GENOMIC DNA]</scope>
    <source>
        <strain evidence="1 2">JC819</strain>
    </source>
</reference>
<protein>
    <submittedName>
        <fullName evidence="1">Uncharacterized protein</fullName>
    </submittedName>
</protein>
<evidence type="ECO:0000313" key="2">
    <source>
        <dbReference type="Proteomes" id="UP001239462"/>
    </source>
</evidence>
<comment type="caution">
    <text evidence="1">The sequence shown here is derived from an EMBL/GenBank/DDBJ whole genome shotgun (WGS) entry which is preliminary data.</text>
</comment>
<gene>
    <name evidence="1" type="ORF">QTN89_02500</name>
</gene>
<keyword evidence="2" id="KW-1185">Reference proteome</keyword>
<dbReference type="Proteomes" id="UP001239462">
    <property type="component" value="Unassembled WGS sequence"/>
</dbReference>
<organism evidence="1 2">
    <name type="scientific">Roseiconus lacunae</name>
    <dbReference type="NCBI Taxonomy" id="2605694"/>
    <lineage>
        <taxon>Bacteria</taxon>
        <taxon>Pseudomonadati</taxon>
        <taxon>Planctomycetota</taxon>
        <taxon>Planctomycetia</taxon>
        <taxon>Pirellulales</taxon>
        <taxon>Pirellulaceae</taxon>
        <taxon>Roseiconus</taxon>
    </lineage>
</organism>
<sequence length="398" mass="44779">MSSESSSISDPTTSIISALRDADGSRTEMLEQLVEFYRQQQLPMELFEARKLLVRDRIGLSLVADSNEPIRSDEIERQLETGLLEACRESGEMLLRQGRVFDGWTYLRPVGDNELVRSLLADVPITEDNCEEMQRVLLHEGVDVARGYQSVLDFQGTCNSITVYDQFLSQRSKADRQAAGACLLDHFYGELTGLVREDITSRDKAPGPDESLHDMIHQRPWVLKEGGYHLDTTHLSATVRIASVLTEPDQLRKAWELTQYGRQLHHQFQYPGDEPFVDFYPAYAAYYSILLGENVDAGLKLFQRKAMSVDTQQHGTGAIETYVDLLHRVGRPIEAIEFAIRSVPEDVPPSTLVPQLLEIAETAKQMGDSSGYDKIIDYCTDRNDALSLAIAKYATLQA</sequence>